<dbReference type="Proteomes" id="UP001222325">
    <property type="component" value="Unassembled WGS sequence"/>
</dbReference>
<dbReference type="AlphaFoldDB" id="A0AAD6UBK8"/>
<evidence type="ECO:0000256" key="2">
    <source>
        <dbReference type="SAM" id="MobiDB-lite"/>
    </source>
</evidence>
<feature type="domain" description="RING-type" evidence="3">
    <location>
        <begin position="149"/>
        <end position="187"/>
    </location>
</feature>
<evidence type="ECO:0000313" key="5">
    <source>
        <dbReference type="Proteomes" id="UP001222325"/>
    </source>
</evidence>
<dbReference type="InterPro" id="IPR013083">
    <property type="entry name" value="Znf_RING/FYVE/PHD"/>
</dbReference>
<feature type="compositionally biased region" description="Basic residues" evidence="2">
    <location>
        <begin position="105"/>
        <end position="115"/>
    </location>
</feature>
<evidence type="ECO:0000313" key="4">
    <source>
        <dbReference type="EMBL" id="KAJ7097103.1"/>
    </source>
</evidence>
<proteinExistence type="predicted"/>
<dbReference type="SUPFAM" id="SSF57850">
    <property type="entry name" value="RING/U-box"/>
    <property type="match status" value="1"/>
</dbReference>
<dbReference type="GO" id="GO:0008270">
    <property type="term" value="F:zinc ion binding"/>
    <property type="evidence" value="ECO:0007669"/>
    <property type="project" value="UniProtKB-KW"/>
</dbReference>
<accession>A0AAD6UBK8</accession>
<dbReference type="InterPro" id="IPR001841">
    <property type="entry name" value="Znf_RING"/>
</dbReference>
<organism evidence="4 5">
    <name type="scientific">Mycena belliarum</name>
    <dbReference type="NCBI Taxonomy" id="1033014"/>
    <lineage>
        <taxon>Eukaryota</taxon>
        <taxon>Fungi</taxon>
        <taxon>Dikarya</taxon>
        <taxon>Basidiomycota</taxon>
        <taxon>Agaricomycotina</taxon>
        <taxon>Agaricomycetes</taxon>
        <taxon>Agaricomycetidae</taxon>
        <taxon>Agaricales</taxon>
        <taxon>Marasmiineae</taxon>
        <taxon>Mycenaceae</taxon>
        <taxon>Mycena</taxon>
    </lineage>
</organism>
<dbReference type="Gene3D" id="3.30.40.10">
    <property type="entry name" value="Zinc/RING finger domain, C3HC4 (zinc finger)"/>
    <property type="match status" value="1"/>
</dbReference>
<name>A0AAD6UBK8_9AGAR</name>
<keyword evidence="1" id="KW-0479">Metal-binding</keyword>
<comment type="caution">
    <text evidence="4">The sequence shown here is derived from an EMBL/GenBank/DDBJ whole genome shotgun (WGS) entry which is preliminary data.</text>
</comment>
<keyword evidence="1" id="KW-0863">Zinc-finger</keyword>
<sequence>MEAPRNLPFTVNFRGNIPSPPRRRGWRYNPIRPAAQNISPTLRAGLRNTRTGPSPASRALAAAPTISVGVANTFEQALRRARIDNERLIYNPPPRLRVPGETHVRPARSRPPRGRGAREIRERPLEREDLWVDGVGPTSLLPSKPFHKCTLCEGVKSHPVSYLCGHSHCYVCIRLRLEHHWNCPDCSSEMYHAPFRQYAEEAALEDEYPGWDESTVAYSWSGLVFPKEPRIIIIPDSP</sequence>
<keyword evidence="1" id="KW-0862">Zinc</keyword>
<dbReference type="EMBL" id="JARJCN010000010">
    <property type="protein sequence ID" value="KAJ7097103.1"/>
    <property type="molecule type" value="Genomic_DNA"/>
</dbReference>
<feature type="region of interest" description="Disordered" evidence="2">
    <location>
        <begin position="94"/>
        <end position="119"/>
    </location>
</feature>
<dbReference type="PROSITE" id="PS50089">
    <property type="entry name" value="ZF_RING_2"/>
    <property type="match status" value="1"/>
</dbReference>
<evidence type="ECO:0000256" key="1">
    <source>
        <dbReference type="PROSITE-ProRule" id="PRU00175"/>
    </source>
</evidence>
<gene>
    <name evidence="4" type="ORF">B0H15DRAFT_945776</name>
</gene>
<protein>
    <recommendedName>
        <fullName evidence="3">RING-type domain-containing protein</fullName>
    </recommendedName>
</protein>
<evidence type="ECO:0000259" key="3">
    <source>
        <dbReference type="PROSITE" id="PS50089"/>
    </source>
</evidence>
<keyword evidence="5" id="KW-1185">Reference proteome</keyword>
<reference evidence="4" key="1">
    <citation type="submission" date="2023-03" db="EMBL/GenBank/DDBJ databases">
        <title>Massive genome expansion in bonnet fungi (Mycena s.s.) driven by repeated elements and novel gene families across ecological guilds.</title>
        <authorList>
            <consortium name="Lawrence Berkeley National Laboratory"/>
            <person name="Harder C.B."/>
            <person name="Miyauchi S."/>
            <person name="Viragh M."/>
            <person name="Kuo A."/>
            <person name="Thoen E."/>
            <person name="Andreopoulos B."/>
            <person name="Lu D."/>
            <person name="Skrede I."/>
            <person name="Drula E."/>
            <person name="Henrissat B."/>
            <person name="Morin E."/>
            <person name="Kohler A."/>
            <person name="Barry K."/>
            <person name="LaButti K."/>
            <person name="Morin E."/>
            <person name="Salamov A."/>
            <person name="Lipzen A."/>
            <person name="Mereny Z."/>
            <person name="Hegedus B."/>
            <person name="Baldrian P."/>
            <person name="Stursova M."/>
            <person name="Weitz H."/>
            <person name="Taylor A."/>
            <person name="Grigoriev I.V."/>
            <person name="Nagy L.G."/>
            <person name="Martin F."/>
            <person name="Kauserud H."/>
        </authorList>
    </citation>
    <scope>NUCLEOTIDE SEQUENCE</scope>
    <source>
        <strain evidence="4">CBHHK173m</strain>
    </source>
</reference>